<comment type="caution">
    <text evidence="1">The sequence shown here is derived from an EMBL/GenBank/DDBJ whole genome shotgun (WGS) entry which is preliminary data.</text>
</comment>
<reference evidence="1" key="1">
    <citation type="submission" date="2022-06" db="EMBL/GenBank/DDBJ databases">
        <title>Gracilimonas sp. CAU 1638 isolated from sea sediment.</title>
        <authorList>
            <person name="Kim W."/>
        </authorList>
    </citation>
    <scope>NUCLEOTIDE SEQUENCE</scope>
    <source>
        <strain evidence="1">CAU 1638</strain>
    </source>
</reference>
<proteinExistence type="predicted"/>
<keyword evidence="2" id="KW-1185">Reference proteome</keyword>
<dbReference type="AlphaFoldDB" id="A0A9X2L5H8"/>
<dbReference type="SUPFAM" id="SSF54909">
    <property type="entry name" value="Dimeric alpha+beta barrel"/>
    <property type="match status" value="1"/>
</dbReference>
<evidence type="ECO:0008006" key="3">
    <source>
        <dbReference type="Google" id="ProtNLM"/>
    </source>
</evidence>
<dbReference type="InterPro" id="IPR011008">
    <property type="entry name" value="Dimeric_a/b-barrel"/>
</dbReference>
<dbReference type="Proteomes" id="UP001139125">
    <property type="component" value="Unassembled WGS sequence"/>
</dbReference>
<gene>
    <name evidence="1" type="ORF">NM125_13570</name>
</gene>
<accession>A0A9X2L5H8</accession>
<name>A0A9X2L5H8_9BACT</name>
<protein>
    <recommendedName>
        <fullName evidence="3">Superoxide dismutase</fullName>
    </recommendedName>
</protein>
<evidence type="ECO:0000313" key="1">
    <source>
        <dbReference type="EMBL" id="MCP9292612.1"/>
    </source>
</evidence>
<dbReference type="EMBL" id="JANDBC010000003">
    <property type="protein sequence ID" value="MCP9292612.1"/>
    <property type="molecule type" value="Genomic_DNA"/>
</dbReference>
<dbReference type="Gene3D" id="3.30.70.1060">
    <property type="entry name" value="Dimeric alpha+beta barrel"/>
    <property type="match status" value="1"/>
</dbReference>
<organism evidence="1 2">
    <name type="scientific">Gracilimonas sediminicola</name>
    <dbReference type="NCBI Taxonomy" id="2952158"/>
    <lineage>
        <taxon>Bacteria</taxon>
        <taxon>Pseudomonadati</taxon>
        <taxon>Balneolota</taxon>
        <taxon>Balneolia</taxon>
        <taxon>Balneolales</taxon>
        <taxon>Balneolaceae</taxon>
        <taxon>Gracilimonas</taxon>
    </lineage>
</organism>
<evidence type="ECO:0000313" key="2">
    <source>
        <dbReference type="Proteomes" id="UP001139125"/>
    </source>
</evidence>
<sequence length="97" mass="11605">MRIIAIQKEAQDLSKRDFVPHLRDEARRGWELYKEGVIREMYFRDDKPEAVLILECKDVEEAEEKLSTLPLVQKGLISFELIPLRPYHGYERLFEKE</sequence>
<dbReference type="RefSeq" id="WP_255135510.1">
    <property type="nucleotide sequence ID" value="NZ_JANDBC010000003.1"/>
</dbReference>